<protein>
    <submittedName>
        <fullName evidence="7">Glucooligosaccharide oxidase</fullName>
    </submittedName>
</protein>
<evidence type="ECO:0000256" key="5">
    <source>
        <dbReference type="ARBA" id="ARBA00023002"/>
    </source>
</evidence>
<evidence type="ECO:0000256" key="1">
    <source>
        <dbReference type="ARBA" id="ARBA00001974"/>
    </source>
</evidence>
<evidence type="ECO:0000256" key="4">
    <source>
        <dbReference type="ARBA" id="ARBA00022827"/>
    </source>
</evidence>
<dbReference type="SUPFAM" id="SSF56176">
    <property type="entry name" value="FAD-binding/transporter-associated domain-like"/>
    <property type="match status" value="1"/>
</dbReference>
<reference evidence="7 8" key="1">
    <citation type="journal article" date="2019" name="Nat. Ecol. Evol.">
        <title>Megaphylogeny resolves global patterns of mushroom evolution.</title>
        <authorList>
            <person name="Varga T."/>
            <person name="Krizsan K."/>
            <person name="Foldi C."/>
            <person name="Dima B."/>
            <person name="Sanchez-Garcia M."/>
            <person name="Sanchez-Ramirez S."/>
            <person name="Szollosi G.J."/>
            <person name="Szarkandi J.G."/>
            <person name="Papp V."/>
            <person name="Albert L."/>
            <person name="Andreopoulos W."/>
            <person name="Angelini C."/>
            <person name="Antonin V."/>
            <person name="Barry K.W."/>
            <person name="Bougher N.L."/>
            <person name="Buchanan P."/>
            <person name="Buyck B."/>
            <person name="Bense V."/>
            <person name="Catcheside P."/>
            <person name="Chovatia M."/>
            <person name="Cooper J."/>
            <person name="Damon W."/>
            <person name="Desjardin D."/>
            <person name="Finy P."/>
            <person name="Geml J."/>
            <person name="Haridas S."/>
            <person name="Hughes K."/>
            <person name="Justo A."/>
            <person name="Karasinski D."/>
            <person name="Kautmanova I."/>
            <person name="Kiss B."/>
            <person name="Kocsube S."/>
            <person name="Kotiranta H."/>
            <person name="LaButti K.M."/>
            <person name="Lechner B.E."/>
            <person name="Liimatainen K."/>
            <person name="Lipzen A."/>
            <person name="Lukacs Z."/>
            <person name="Mihaltcheva S."/>
            <person name="Morgado L.N."/>
            <person name="Niskanen T."/>
            <person name="Noordeloos M.E."/>
            <person name="Ohm R.A."/>
            <person name="Ortiz-Santana B."/>
            <person name="Ovrebo C."/>
            <person name="Racz N."/>
            <person name="Riley R."/>
            <person name="Savchenko A."/>
            <person name="Shiryaev A."/>
            <person name="Soop K."/>
            <person name="Spirin V."/>
            <person name="Szebenyi C."/>
            <person name="Tomsovsky M."/>
            <person name="Tulloss R.E."/>
            <person name="Uehling J."/>
            <person name="Grigoriev I.V."/>
            <person name="Vagvolgyi C."/>
            <person name="Papp T."/>
            <person name="Martin F.M."/>
            <person name="Miettinen O."/>
            <person name="Hibbett D.S."/>
            <person name="Nagy L.G."/>
        </authorList>
    </citation>
    <scope>NUCLEOTIDE SEQUENCE [LARGE SCALE GENOMIC DNA]</scope>
    <source>
        <strain evidence="7 8">CBS 962.96</strain>
    </source>
</reference>
<keyword evidence="3" id="KW-0285">Flavoprotein</keyword>
<comment type="cofactor">
    <cofactor evidence="1">
        <name>FAD</name>
        <dbReference type="ChEBI" id="CHEBI:57692"/>
    </cofactor>
</comment>
<keyword evidence="5" id="KW-0560">Oxidoreductase</keyword>
<comment type="similarity">
    <text evidence="2">Belongs to the oxygen-dependent FAD-linked oxidoreductase family.</text>
</comment>
<dbReference type="PROSITE" id="PS51387">
    <property type="entry name" value="FAD_PCMH"/>
    <property type="match status" value="1"/>
</dbReference>
<dbReference type="InterPro" id="IPR006094">
    <property type="entry name" value="Oxid_FAD_bind_N"/>
</dbReference>
<dbReference type="GO" id="GO:0071949">
    <property type="term" value="F:FAD binding"/>
    <property type="evidence" value="ECO:0007669"/>
    <property type="project" value="InterPro"/>
</dbReference>
<dbReference type="GO" id="GO:0016491">
    <property type="term" value="F:oxidoreductase activity"/>
    <property type="evidence" value="ECO:0007669"/>
    <property type="project" value="UniProtKB-KW"/>
</dbReference>
<dbReference type="PANTHER" id="PTHR42973:SF39">
    <property type="entry name" value="FAD-BINDING PCMH-TYPE DOMAIN-CONTAINING PROTEIN"/>
    <property type="match status" value="1"/>
</dbReference>
<dbReference type="Pfam" id="PF08031">
    <property type="entry name" value="BBE"/>
    <property type="match status" value="1"/>
</dbReference>
<evidence type="ECO:0000259" key="6">
    <source>
        <dbReference type="PROSITE" id="PS51387"/>
    </source>
</evidence>
<dbReference type="Pfam" id="PF01565">
    <property type="entry name" value="FAD_binding_4"/>
    <property type="match status" value="1"/>
</dbReference>
<dbReference type="InterPro" id="IPR016169">
    <property type="entry name" value="FAD-bd_PCMH_sub2"/>
</dbReference>
<keyword evidence="8" id="KW-1185">Reference proteome</keyword>
<keyword evidence="4" id="KW-0274">FAD</keyword>
<dbReference type="InterPro" id="IPR012951">
    <property type="entry name" value="BBE"/>
</dbReference>
<dbReference type="Gene3D" id="3.40.462.20">
    <property type="match status" value="1"/>
</dbReference>
<evidence type="ECO:0000256" key="3">
    <source>
        <dbReference type="ARBA" id="ARBA00022630"/>
    </source>
</evidence>
<dbReference type="InterPro" id="IPR016166">
    <property type="entry name" value="FAD-bd_PCMH"/>
</dbReference>
<evidence type="ECO:0000256" key="2">
    <source>
        <dbReference type="ARBA" id="ARBA00005466"/>
    </source>
</evidence>
<proteinExistence type="inferred from homology"/>
<organism evidence="7 8">
    <name type="scientific">Dendrothele bispora (strain CBS 962.96)</name>
    <dbReference type="NCBI Taxonomy" id="1314807"/>
    <lineage>
        <taxon>Eukaryota</taxon>
        <taxon>Fungi</taxon>
        <taxon>Dikarya</taxon>
        <taxon>Basidiomycota</taxon>
        <taxon>Agaricomycotina</taxon>
        <taxon>Agaricomycetes</taxon>
        <taxon>Agaricomycetidae</taxon>
        <taxon>Agaricales</taxon>
        <taxon>Agaricales incertae sedis</taxon>
        <taxon>Dendrothele</taxon>
    </lineage>
</organism>
<accession>A0A4S8MRX6</accession>
<dbReference type="InterPro" id="IPR036318">
    <property type="entry name" value="FAD-bd_PCMH-like_sf"/>
</dbReference>
<dbReference type="EMBL" id="ML179046">
    <property type="protein sequence ID" value="THV05857.1"/>
    <property type="molecule type" value="Genomic_DNA"/>
</dbReference>
<sequence length="467" mass="50463">MSTSDNLRFDVEPIAIAFPIDTQQVSTAVKAGAEHNLRVVARSGGHSYIANSLGGKNGSFVVDLSELKGIKIDPLTFNADIETGNRLGDIALALNEKGRGIPHGRCAYIGIGGHSGFGGWGFASRMWGLTLDNILSTTVVLANGTIVTASEDSHPDLFWAIRGASASFGIVTSIEFQTHQVPEGGTLFELFWDMDIATASSTFSSYQSFVLSSSLPTTFGGELAVFKGSAYGRVTVIFFGAYFGSADQAEFNRTVEPFLSGLPEPQTNSSLGSSMLQSGTWIEVLAAGAVPTGMLNTTGTRDSNDTFYAKSLMTPQDVPMTEEAMGAMMEYLGTTGFESDTFWHVEIELYGGVDSAINNVPLNSTAFAHRNTLLTFQPYASSSNALPPYPEEAFGFVDGIVTSVTSNMPDDWNYGTYPNYIDDRLQDWQRLYYGEHYTRLERLKAVLDPSDVFQFPTAIGEPGDTYA</sequence>
<gene>
    <name evidence="7" type="ORF">K435DRAFT_646348</name>
</gene>
<dbReference type="AlphaFoldDB" id="A0A4S8MRX6"/>
<dbReference type="PANTHER" id="PTHR42973">
    <property type="entry name" value="BINDING OXIDOREDUCTASE, PUTATIVE (AFU_ORTHOLOGUE AFUA_1G17690)-RELATED"/>
    <property type="match status" value="1"/>
</dbReference>
<evidence type="ECO:0000313" key="8">
    <source>
        <dbReference type="Proteomes" id="UP000297245"/>
    </source>
</evidence>
<dbReference type="InterPro" id="IPR050416">
    <property type="entry name" value="FAD-linked_Oxidoreductase"/>
</dbReference>
<name>A0A4S8MRX6_DENBC</name>
<feature type="domain" description="FAD-binding PCMH-type" evidence="6">
    <location>
        <begin position="9"/>
        <end position="181"/>
    </location>
</feature>
<evidence type="ECO:0000313" key="7">
    <source>
        <dbReference type="EMBL" id="THV05857.1"/>
    </source>
</evidence>
<dbReference type="OrthoDB" id="407275at2759"/>
<dbReference type="Proteomes" id="UP000297245">
    <property type="component" value="Unassembled WGS sequence"/>
</dbReference>
<dbReference type="Gene3D" id="3.30.465.10">
    <property type="match status" value="1"/>
</dbReference>